<keyword evidence="1" id="KW-1133">Transmembrane helix</keyword>
<evidence type="ECO:0000313" key="3">
    <source>
        <dbReference type="Proteomes" id="UP001642360"/>
    </source>
</evidence>
<proteinExistence type="predicted"/>
<reference evidence="2 3" key="1">
    <citation type="submission" date="2024-02" db="EMBL/GenBank/DDBJ databases">
        <authorList>
            <person name="Vignale AGUSTIN F."/>
            <person name="Sosa J E."/>
            <person name="Modenutti C."/>
        </authorList>
    </citation>
    <scope>NUCLEOTIDE SEQUENCE [LARGE SCALE GENOMIC DNA]</scope>
</reference>
<accession>A0ABC8R193</accession>
<dbReference type="Proteomes" id="UP001642360">
    <property type="component" value="Unassembled WGS sequence"/>
</dbReference>
<keyword evidence="1" id="KW-0812">Transmembrane</keyword>
<organism evidence="2 3">
    <name type="scientific">Ilex paraguariensis</name>
    <name type="common">yerba mate</name>
    <dbReference type="NCBI Taxonomy" id="185542"/>
    <lineage>
        <taxon>Eukaryota</taxon>
        <taxon>Viridiplantae</taxon>
        <taxon>Streptophyta</taxon>
        <taxon>Embryophyta</taxon>
        <taxon>Tracheophyta</taxon>
        <taxon>Spermatophyta</taxon>
        <taxon>Magnoliopsida</taxon>
        <taxon>eudicotyledons</taxon>
        <taxon>Gunneridae</taxon>
        <taxon>Pentapetalae</taxon>
        <taxon>asterids</taxon>
        <taxon>campanulids</taxon>
        <taxon>Aquifoliales</taxon>
        <taxon>Aquifoliaceae</taxon>
        <taxon>Ilex</taxon>
    </lineage>
</organism>
<keyword evidence="3" id="KW-1185">Reference proteome</keyword>
<sequence length="103" mass="11946">MCLTWEGSLNFIFSLVLFILFHAHENHHSYNQSFPPSLSRYIYVLKSIYISLSLSFSLHIHPQIHIYLCNLDSRTSKSSLLAFHFSDFLQVIICYSKMEVTGG</sequence>
<evidence type="ECO:0000313" key="2">
    <source>
        <dbReference type="EMBL" id="CAK9137340.1"/>
    </source>
</evidence>
<dbReference type="EMBL" id="CAUOFW020000814">
    <property type="protein sequence ID" value="CAK9137340.1"/>
    <property type="molecule type" value="Genomic_DNA"/>
</dbReference>
<evidence type="ECO:0000256" key="1">
    <source>
        <dbReference type="SAM" id="Phobius"/>
    </source>
</evidence>
<gene>
    <name evidence="2" type="ORF">ILEXP_LOCUS4364</name>
</gene>
<feature type="transmembrane region" description="Helical" evidence="1">
    <location>
        <begin position="7"/>
        <end position="23"/>
    </location>
</feature>
<feature type="transmembrane region" description="Helical" evidence="1">
    <location>
        <begin position="43"/>
        <end position="60"/>
    </location>
</feature>
<dbReference type="AlphaFoldDB" id="A0ABC8R193"/>
<comment type="caution">
    <text evidence="2">The sequence shown here is derived from an EMBL/GenBank/DDBJ whole genome shotgun (WGS) entry which is preliminary data.</text>
</comment>
<keyword evidence="1" id="KW-0472">Membrane</keyword>
<name>A0ABC8R193_9AQUA</name>
<protein>
    <submittedName>
        <fullName evidence="2">Uncharacterized protein</fullName>
    </submittedName>
</protein>